<reference evidence="1 2" key="1">
    <citation type="submission" date="2018-08" db="EMBL/GenBank/DDBJ databases">
        <title>A genome reference for cultivated species of the human gut microbiota.</title>
        <authorList>
            <person name="Zou Y."/>
            <person name="Xue W."/>
            <person name="Luo G."/>
        </authorList>
    </citation>
    <scope>NUCLEOTIDE SEQUENCE [LARGE SCALE GENOMIC DNA]</scope>
    <source>
        <strain evidence="1 2">AF11-12</strain>
    </source>
</reference>
<dbReference type="EMBL" id="QSAR01000003">
    <property type="protein sequence ID" value="RGW65094.1"/>
    <property type="molecule type" value="Genomic_DNA"/>
</dbReference>
<sequence>MSETKQPLPYDPKLIAEQCNPLALRLGCAAGCWKGENFDMCGKPPVAIRRWARDDGYDDCELLPEEGVYGPACKLHANHDVVPLSEVLKAVADAGCWKHDPSLMPPLSGVLPYDPMRVFAAYDPSWLRLGCTAGVSRDGDYESCGKPVVAIRRWMRSDGPDCEDMPETGWYGPVCKAHASHDVVPLAVILDLMMEGRR</sequence>
<organism evidence="1 2">
    <name type="scientific">Bifidobacterium longum</name>
    <dbReference type="NCBI Taxonomy" id="216816"/>
    <lineage>
        <taxon>Bacteria</taxon>
        <taxon>Bacillati</taxon>
        <taxon>Actinomycetota</taxon>
        <taxon>Actinomycetes</taxon>
        <taxon>Bifidobacteriales</taxon>
        <taxon>Bifidobacteriaceae</taxon>
        <taxon>Bifidobacterium</taxon>
    </lineage>
</organism>
<accession>A0A395XY14</accession>
<name>A0A395XY14_BIFLN</name>
<evidence type="ECO:0000313" key="2">
    <source>
        <dbReference type="Proteomes" id="UP000265775"/>
    </source>
</evidence>
<protein>
    <submittedName>
        <fullName evidence="1">Uncharacterized protein</fullName>
    </submittedName>
</protein>
<dbReference type="AlphaFoldDB" id="A0A395XY14"/>
<proteinExistence type="predicted"/>
<gene>
    <name evidence="1" type="ORF">DWV59_02940</name>
</gene>
<evidence type="ECO:0000313" key="1">
    <source>
        <dbReference type="EMBL" id="RGW65094.1"/>
    </source>
</evidence>
<comment type="caution">
    <text evidence="1">The sequence shown here is derived from an EMBL/GenBank/DDBJ whole genome shotgun (WGS) entry which is preliminary data.</text>
</comment>
<dbReference type="RefSeq" id="WP_117761061.1">
    <property type="nucleotide sequence ID" value="NZ_QSAM01000004.1"/>
</dbReference>
<dbReference type="Proteomes" id="UP000265775">
    <property type="component" value="Unassembled WGS sequence"/>
</dbReference>